<dbReference type="GO" id="GO:0004672">
    <property type="term" value="F:protein kinase activity"/>
    <property type="evidence" value="ECO:0007669"/>
    <property type="project" value="InterPro"/>
</dbReference>
<feature type="compositionally biased region" description="Basic and acidic residues" evidence="1">
    <location>
        <begin position="930"/>
        <end position="940"/>
    </location>
</feature>
<dbReference type="GO" id="GO:0005524">
    <property type="term" value="F:ATP binding"/>
    <property type="evidence" value="ECO:0007669"/>
    <property type="project" value="InterPro"/>
</dbReference>
<dbReference type="SUPFAM" id="SSF158745">
    <property type="entry name" value="LanC-like"/>
    <property type="match status" value="1"/>
</dbReference>
<dbReference type="SMART" id="SM00220">
    <property type="entry name" value="S_TKc"/>
    <property type="match status" value="1"/>
</dbReference>
<dbReference type="PROSITE" id="PS50011">
    <property type="entry name" value="PROTEIN_KINASE_DOM"/>
    <property type="match status" value="1"/>
</dbReference>
<gene>
    <name evidence="3" type="ORF">AT728_37745</name>
</gene>
<protein>
    <recommendedName>
        <fullName evidence="2">Protein kinase domain-containing protein</fullName>
    </recommendedName>
</protein>
<feature type="domain" description="Protein kinase" evidence="2">
    <location>
        <begin position="225"/>
        <end position="556"/>
    </location>
</feature>
<dbReference type="SMART" id="SM01260">
    <property type="entry name" value="LANC_like"/>
    <property type="match status" value="1"/>
</dbReference>
<dbReference type="CDD" id="cd04791">
    <property type="entry name" value="LanC_SerThrkinase"/>
    <property type="match status" value="1"/>
</dbReference>
<proteinExistence type="predicted"/>
<name>A0A0W7WQS9_9ACTN</name>
<dbReference type="EMBL" id="LOCL01000084">
    <property type="protein sequence ID" value="KUF12913.1"/>
    <property type="molecule type" value="Genomic_DNA"/>
</dbReference>
<reference evidence="3 4" key="1">
    <citation type="submission" date="2015-12" db="EMBL/GenBank/DDBJ databases">
        <title>Draft genome sequence of Streptomyces silvensis ATCC 53525, a producer of novel hormone antagonists.</title>
        <authorList>
            <person name="Johnston C.W."/>
            <person name="Li Y."/>
            <person name="Magarvey N.A."/>
        </authorList>
    </citation>
    <scope>NUCLEOTIDE SEQUENCE [LARGE SCALE GENOMIC DNA]</scope>
    <source>
        <strain evidence="3 4">ATCC 53525</strain>
    </source>
</reference>
<accession>A0A0W7WQS9</accession>
<dbReference type="SUPFAM" id="SSF56112">
    <property type="entry name" value="Protein kinase-like (PK-like)"/>
    <property type="match status" value="1"/>
</dbReference>
<dbReference type="InterPro" id="IPR053524">
    <property type="entry name" value="Aerial_hyphae_peptide-synth"/>
</dbReference>
<evidence type="ECO:0000313" key="3">
    <source>
        <dbReference type="EMBL" id="KUF12913.1"/>
    </source>
</evidence>
<dbReference type="Gene3D" id="1.50.10.10">
    <property type="match status" value="1"/>
</dbReference>
<keyword evidence="4" id="KW-1185">Reference proteome</keyword>
<dbReference type="Gene3D" id="1.10.510.10">
    <property type="entry name" value="Transferase(Phosphotransferase) domain 1"/>
    <property type="match status" value="1"/>
</dbReference>
<comment type="caution">
    <text evidence="3">The sequence shown here is derived from an EMBL/GenBank/DDBJ whole genome shotgun (WGS) entry which is preliminary data.</text>
</comment>
<evidence type="ECO:0000256" key="1">
    <source>
        <dbReference type="SAM" id="MobiDB-lite"/>
    </source>
</evidence>
<dbReference type="Proteomes" id="UP000054804">
    <property type="component" value="Unassembled WGS sequence"/>
</dbReference>
<dbReference type="InterPro" id="IPR007822">
    <property type="entry name" value="LANC-like"/>
</dbReference>
<dbReference type="InterPro" id="IPR000719">
    <property type="entry name" value="Prot_kinase_dom"/>
</dbReference>
<dbReference type="GO" id="GO:0031179">
    <property type="term" value="P:peptide modification"/>
    <property type="evidence" value="ECO:0007669"/>
    <property type="project" value="InterPro"/>
</dbReference>
<feature type="region of interest" description="Disordered" evidence="1">
    <location>
        <begin position="923"/>
        <end position="947"/>
    </location>
</feature>
<sequence>MSVDWSIYTLTDPVFFETPARSVAAEHLVPAAFAPLPDGWRHTAARVWDMYRPERSAEPDQGWKIHVSATYDNAAQVLDTVAEHCLRDRVAFKHLRGRALLDAMNSKYAPRPAGGKFIAVYPRDEDAFERCARALDRSLAGSAGPYVLTDCRWGEGPVHFRYGAFRERWCWTDDGGLVLARAGAGGRLVPDRRRPAFELPEGVPVPEFLRPHIDRRSAPSGEFGYEVRQALHFSHAGGVYAAVRRDDGRRVVLKEARPHTGRDGAGRDATARLAHEKDVLDRLAAVPGVPRAHELFDFGGHGMLAMEHLDGIPLQRWMVRHHPLINWAAHSPEGLRDYVRRAEALHAEVAALVRRVHAAGFVYGDVHPGNVLVEEGDSGEEEDSGERDDAVDVAPRVRLVDFEMAFPVGEDTRPTLGYPGFTARRKTGTAVDEHALAVLRLWLYLPLVTSLGMCPDKAGHFAAVAAHRFPLPAGFAASVTASLAEPGEPEPGGAPEPGGVPGPGGGGKPGDGRPDTPVTPSRVAAVADVPLDNDPDDSAAWAAVRASMARAVHAAATPDRDDRLFPGDPSQFTEAPGAFAHGAAGVLWALSVAGGERDTAYEEWLLRAARADHVRPGFHDGAHGVAHVLHHLGHHDAALDLVDRARPGVEQATDVSLYGGLAGVGLNLLHFAAGDPEHPWLKDAHELAARVTAALDDGEPHGVDRARATPGTQGGLLRGWSGVGLFLLRMYEATGDDAYLRHALRAVHRDLDLCVPREEGALHVDGGFRSLPYLDVGSVGIGIVADLLCDHTDDARLRDALPGLALATRAPLTVESQLFNGRAGLLAAAHALRRHLPAADAPDEPAADAAGEPAVNEPAADAVAEHLRALDWHALAHRGHVAFPGQGGLRLSMDLATGNAGVLAALAYVTADGPPPLPFLRRAAAPTLPADDRRRFRGDGPEGGDTA</sequence>
<dbReference type="STRING" id="1765722.AT728_37745"/>
<dbReference type="InterPro" id="IPR057929">
    <property type="entry name" value="RamC_N"/>
</dbReference>
<dbReference type="NCBIfam" id="NF038151">
    <property type="entry name" value="lanthi_synth_III"/>
    <property type="match status" value="1"/>
</dbReference>
<dbReference type="Pfam" id="PF25816">
    <property type="entry name" value="RamC_N"/>
    <property type="match status" value="1"/>
</dbReference>
<feature type="region of interest" description="Disordered" evidence="1">
    <location>
        <begin position="483"/>
        <end position="520"/>
    </location>
</feature>
<evidence type="ECO:0000259" key="2">
    <source>
        <dbReference type="PROSITE" id="PS50011"/>
    </source>
</evidence>
<dbReference type="AlphaFoldDB" id="A0A0W7WQS9"/>
<evidence type="ECO:0000313" key="4">
    <source>
        <dbReference type="Proteomes" id="UP000054804"/>
    </source>
</evidence>
<dbReference type="InterPro" id="IPR012341">
    <property type="entry name" value="6hp_glycosidase-like_sf"/>
</dbReference>
<dbReference type="GO" id="GO:0005975">
    <property type="term" value="P:carbohydrate metabolic process"/>
    <property type="evidence" value="ECO:0007669"/>
    <property type="project" value="InterPro"/>
</dbReference>
<organism evidence="3 4">
    <name type="scientific">Streptomyces silvensis</name>
    <dbReference type="NCBI Taxonomy" id="1765722"/>
    <lineage>
        <taxon>Bacteria</taxon>
        <taxon>Bacillati</taxon>
        <taxon>Actinomycetota</taxon>
        <taxon>Actinomycetes</taxon>
        <taxon>Kitasatosporales</taxon>
        <taxon>Streptomycetaceae</taxon>
        <taxon>Streptomyces</taxon>
    </lineage>
</organism>
<dbReference type="InterPro" id="IPR058053">
    <property type="entry name" value="RamC_C"/>
</dbReference>
<dbReference type="InterPro" id="IPR011009">
    <property type="entry name" value="Kinase-like_dom_sf"/>
</dbReference>